<sequence length="397" mass="45302">MKKISIILISTFFYLALSSFSNTVIDLENVPADFKKKASVLLTKQILNQAKWALEQEPITITASSSPRSAGGKRDFFSEADYFWPDPKNPDGPYINRDGLTNPDNFVAHRKAMIRFSKIIGALASAYKITGNESYVKHALKHFHAWFINSETLMNPNLLFAQAVKGKFTGRNYGIIDTIHLMEVAQGALVMEHAKAFDKSISSGIKKWFASYTLWLNTSKPGIQEKTVKNNHATCWAMQVASFAKLCKDEAMLDSLRISYKTILLPNQMGTDGSFPLETVRTKPYGYSIFNLDAMVMLCQILSTPKDNLWKFETADGKSIRKGLDYLYPYISDKNKWPLKADVMYWENWPVAQPFLVFGAVQFNQHEWYSTWEKLDHAPQVEEVIRNLPIRNPLIWL</sequence>
<feature type="chain" id="PRO_5047500028" evidence="3">
    <location>
        <begin position="24"/>
        <end position="397"/>
    </location>
</feature>
<keyword evidence="1 3" id="KW-0732">Signal</keyword>
<dbReference type="Proteomes" id="UP001595789">
    <property type="component" value="Unassembled WGS sequence"/>
</dbReference>
<organism evidence="5 6">
    <name type="scientific">Pedobacter lithocola</name>
    <dbReference type="NCBI Taxonomy" id="1908239"/>
    <lineage>
        <taxon>Bacteria</taxon>
        <taxon>Pseudomonadati</taxon>
        <taxon>Bacteroidota</taxon>
        <taxon>Sphingobacteriia</taxon>
        <taxon>Sphingobacteriales</taxon>
        <taxon>Sphingobacteriaceae</taxon>
        <taxon>Pedobacter</taxon>
    </lineage>
</organism>
<accession>A0ABV8PCQ6</accession>
<keyword evidence="2 5" id="KW-0456">Lyase</keyword>
<protein>
    <submittedName>
        <fullName evidence="5">Alginate lyase family protein</fullName>
    </submittedName>
</protein>
<evidence type="ECO:0000259" key="4">
    <source>
        <dbReference type="Pfam" id="PF05426"/>
    </source>
</evidence>
<dbReference type="RefSeq" id="WP_378986327.1">
    <property type="nucleotide sequence ID" value="NZ_JBHSBW010000013.1"/>
</dbReference>
<dbReference type="Pfam" id="PF05426">
    <property type="entry name" value="Alginate_lyase"/>
    <property type="match status" value="1"/>
</dbReference>
<dbReference type="Gene3D" id="1.50.10.100">
    <property type="entry name" value="Chondroitin AC/alginate lyase"/>
    <property type="match status" value="1"/>
</dbReference>
<gene>
    <name evidence="5" type="ORF">ACFOWA_14445</name>
</gene>
<evidence type="ECO:0000313" key="5">
    <source>
        <dbReference type="EMBL" id="MFC4212395.1"/>
    </source>
</evidence>
<feature type="signal peptide" evidence="3">
    <location>
        <begin position="1"/>
        <end position="23"/>
    </location>
</feature>
<dbReference type="GO" id="GO:0016829">
    <property type="term" value="F:lyase activity"/>
    <property type="evidence" value="ECO:0007669"/>
    <property type="project" value="UniProtKB-KW"/>
</dbReference>
<dbReference type="SUPFAM" id="SSF48230">
    <property type="entry name" value="Chondroitin AC/alginate lyase"/>
    <property type="match status" value="1"/>
</dbReference>
<reference evidence="6" key="1">
    <citation type="journal article" date="2019" name="Int. J. Syst. Evol. Microbiol.">
        <title>The Global Catalogue of Microorganisms (GCM) 10K type strain sequencing project: providing services to taxonomists for standard genome sequencing and annotation.</title>
        <authorList>
            <consortium name="The Broad Institute Genomics Platform"/>
            <consortium name="The Broad Institute Genome Sequencing Center for Infectious Disease"/>
            <person name="Wu L."/>
            <person name="Ma J."/>
        </authorList>
    </citation>
    <scope>NUCLEOTIDE SEQUENCE [LARGE SCALE GENOMIC DNA]</scope>
    <source>
        <strain evidence="6">CCM 8691</strain>
    </source>
</reference>
<dbReference type="InterPro" id="IPR008929">
    <property type="entry name" value="Chondroitin_lyas"/>
</dbReference>
<dbReference type="EMBL" id="JBHSBW010000013">
    <property type="protein sequence ID" value="MFC4212395.1"/>
    <property type="molecule type" value="Genomic_DNA"/>
</dbReference>
<dbReference type="InterPro" id="IPR008397">
    <property type="entry name" value="Alginate_lyase_dom"/>
</dbReference>
<comment type="caution">
    <text evidence="5">The sequence shown here is derived from an EMBL/GenBank/DDBJ whole genome shotgun (WGS) entry which is preliminary data.</text>
</comment>
<evidence type="ECO:0000256" key="1">
    <source>
        <dbReference type="ARBA" id="ARBA00022729"/>
    </source>
</evidence>
<keyword evidence="6" id="KW-1185">Reference proteome</keyword>
<name>A0ABV8PCQ6_9SPHI</name>
<evidence type="ECO:0000313" key="6">
    <source>
        <dbReference type="Proteomes" id="UP001595789"/>
    </source>
</evidence>
<feature type="domain" description="Alginate lyase" evidence="4">
    <location>
        <begin position="61"/>
        <end position="337"/>
    </location>
</feature>
<evidence type="ECO:0000256" key="3">
    <source>
        <dbReference type="SAM" id="SignalP"/>
    </source>
</evidence>
<proteinExistence type="predicted"/>
<evidence type="ECO:0000256" key="2">
    <source>
        <dbReference type="ARBA" id="ARBA00023239"/>
    </source>
</evidence>